<reference evidence="3" key="2">
    <citation type="submission" date="2019-10" db="EMBL/GenBank/DDBJ databases">
        <title>A de novo genome assembly of a pear dwarfing rootstock.</title>
        <authorList>
            <person name="Wang F."/>
            <person name="Wang J."/>
            <person name="Li S."/>
            <person name="Zhang Y."/>
            <person name="Fang M."/>
            <person name="Ma L."/>
            <person name="Zhao Y."/>
            <person name="Jiang S."/>
        </authorList>
    </citation>
    <scope>NUCLEOTIDE SEQUENCE [LARGE SCALE GENOMIC DNA]</scope>
</reference>
<sequence length="76" mass="8935">MYNQVPTRKEHIEIEYYKLQFLKEAVKQKPIIDKQKQKPRYESIRPTFCSLETRSRHGKKKLTARSKTGVGGEGKV</sequence>
<name>A0A5N5IC30_9ROSA</name>
<accession>A0A5N5IC30</accession>
<gene>
    <name evidence="2" type="ORF">D8674_029241</name>
</gene>
<dbReference type="AlphaFoldDB" id="A0A5N5IC30"/>
<comment type="caution">
    <text evidence="2">The sequence shown here is derived from an EMBL/GenBank/DDBJ whole genome shotgun (WGS) entry which is preliminary data.</text>
</comment>
<reference evidence="2 3" key="3">
    <citation type="submission" date="2019-11" db="EMBL/GenBank/DDBJ databases">
        <title>A de novo genome assembly of a pear dwarfing rootstock.</title>
        <authorList>
            <person name="Wang F."/>
            <person name="Wang J."/>
            <person name="Li S."/>
            <person name="Zhang Y."/>
            <person name="Fang M."/>
            <person name="Ma L."/>
            <person name="Zhao Y."/>
            <person name="Jiang S."/>
        </authorList>
    </citation>
    <scope>NUCLEOTIDE SEQUENCE [LARGE SCALE GENOMIC DNA]</scope>
    <source>
        <strain evidence="2">S2</strain>
        <tissue evidence="2">Leaf</tissue>
    </source>
</reference>
<evidence type="ECO:0000313" key="2">
    <source>
        <dbReference type="EMBL" id="KAB2632994.1"/>
    </source>
</evidence>
<protein>
    <submittedName>
        <fullName evidence="2">Uncharacterized protein</fullName>
    </submittedName>
</protein>
<reference evidence="2 3" key="1">
    <citation type="submission" date="2019-09" db="EMBL/GenBank/DDBJ databases">
        <authorList>
            <person name="Ou C."/>
        </authorList>
    </citation>
    <scope>NUCLEOTIDE SEQUENCE [LARGE SCALE GENOMIC DNA]</scope>
    <source>
        <strain evidence="2">S2</strain>
        <tissue evidence="2">Leaf</tissue>
    </source>
</reference>
<dbReference type="EMBL" id="SMOL01000120">
    <property type="protein sequence ID" value="KAB2632994.1"/>
    <property type="molecule type" value="Genomic_DNA"/>
</dbReference>
<feature type="region of interest" description="Disordered" evidence="1">
    <location>
        <begin position="53"/>
        <end position="76"/>
    </location>
</feature>
<dbReference type="Proteomes" id="UP000327157">
    <property type="component" value="Chromosome 6"/>
</dbReference>
<keyword evidence="3" id="KW-1185">Reference proteome</keyword>
<organism evidence="2 3">
    <name type="scientific">Pyrus ussuriensis x Pyrus communis</name>
    <dbReference type="NCBI Taxonomy" id="2448454"/>
    <lineage>
        <taxon>Eukaryota</taxon>
        <taxon>Viridiplantae</taxon>
        <taxon>Streptophyta</taxon>
        <taxon>Embryophyta</taxon>
        <taxon>Tracheophyta</taxon>
        <taxon>Spermatophyta</taxon>
        <taxon>Magnoliopsida</taxon>
        <taxon>eudicotyledons</taxon>
        <taxon>Gunneridae</taxon>
        <taxon>Pentapetalae</taxon>
        <taxon>rosids</taxon>
        <taxon>fabids</taxon>
        <taxon>Rosales</taxon>
        <taxon>Rosaceae</taxon>
        <taxon>Amygdaloideae</taxon>
        <taxon>Maleae</taxon>
        <taxon>Pyrus</taxon>
    </lineage>
</organism>
<evidence type="ECO:0000313" key="3">
    <source>
        <dbReference type="Proteomes" id="UP000327157"/>
    </source>
</evidence>
<evidence type="ECO:0000256" key="1">
    <source>
        <dbReference type="SAM" id="MobiDB-lite"/>
    </source>
</evidence>
<proteinExistence type="predicted"/>